<dbReference type="CDD" id="cd00431">
    <property type="entry name" value="cysteine_hydrolases"/>
    <property type="match status" value="1"/>
</dbReference>
<accession>A0A560HK03</accession>
<dbReference type="RefSeq" id="WP_145729905.1">
    <property type="nucleotide sequence ID" value="NZ_VITR01000002.1"/>
</dbReference>
<dbReference type="NCBIfam" id="NF008517">
    <property type="entry name" value="PRK11440.1"/>
    <property type="match status" value="1"/>
</dbReference>
<dbReference type="OrthoDB" id="9791276at2"/>
<evidence type="ECO:0000259" key="2">
    <source>
        <dbReference type="Pfam" id="PF00857"/>
    </source>
</evidence>
<dbReference type="Gene3D" id="3.40.50.850">
    <property type="entry name" value="Isochorismatase-like"/>
    <property type="match status" value="1"/>
</dbReference>
<evidence type="ECO:0000313" key="4">
    <source>
        <dbReference type="Proteomes" id="UP000315751"/>
    </source>
</evidence>
<dbReference type="AlphaFoldDB" id="A0A560HK03"/>
<keyword evidence="1" id="KW-0378">Hydrolase</keyword>
<sequence>MSGTHTSVNLDPKTTALVLIDLQHGIMNLSLAPYTGAEVLARSKALAERFRAAGAPVVLVRVAFAPDFSDAPRQPVDQPMAVPPGGYPSNWSTLDDGLVQSGDIIITKRQWGAFHGTDLDLQLRRRGITTIVLAGIATNIGVESTARAAWEHGYALVLPTDAMTTFSAEMQDFALNTIFPRLGRRTTSDAITLG</sequence>
<gene>
    <name evidence="3" type="ORF">FBZ90_102489</name>
</gene>
<dbReference type="PANTHER" id="PTHR43540:SF7">
    <property type="entry name" value="ISOCHORISMATASE FAMILY PROTEIN YECD"/>
    <property type="match status" value="1"/>
</dbReference>
<dbReference type="Proteomes" id="UP000315751">
    <property type="component" value="Unassembled WGS sequence"/>
</dbReference>
<dbReference type="PANTHER" id="PTHR43540">
    <property type="entry name" value="PEROXYUREIDOACRYLATE/UREIDOACRYLATE AMIDOHYDROLASE-RELATED"/>
    <property type="match status" value="1"/>
</dbReference>
<proteinExistence type="predicted"/>
<organism evidence="3 4">
    <name type="scientific">Nitrospirillum amazonense</name>
    <dbReference type="NCBI Taxonomy" id="28077"/>
    <lineage>
        <taxon>Bacteria</taxon>
        <taxon>Pseudomonadati</taxon>
        <taxon>Pseudomonadota</taxon>
        <taxon>Alphaproteobacteria</taxon>
        <taxon>Rhodospirillales</taxon>
        <taxon>Azospirillaceae</taxon>
        <taxon>Nitrospirillum</taxon>
    </lineage>
</organism>
<reference evidence="3 4" key="1">
    <citation type="submission" date="2019-06" db="EMBL/GenBank/DDBJ databases">
        <title>Genomic Encyclopedia of Type Strains, Phase IV (KMG-V): Genome sequencing to study the core and pangenomes of soil and plant-associated prokaryotes.</title>
        <authorList>
            <person name="Whitman W."/>
        </authorList>
    </citation>
    <scope>NUCLEOTIDE SEQUENCE [LARGE SCALE GENOMIC DNA]</scope>
    <source>
        <strain evidence="3 4">BR 11622</strain>
    </source>
</reference>
<comment type="caution">
    <text evidence="3">The sequence shown here is derived from an EMBL/GenBank/DDBJ whole genome shotgun (WGS) entry which is preliminary data.</text>
</comment>
<dbReference type="SUPFAM" id="SSF52499">
    <property type="entry name" value="Isochorismatase-like hydrolases"/>
    <property type="match status" value="1"/>
</dbReference>
<name>A0A560HK03_9PROT</name>
<evidence type="ECO:0000256" key="1">
    <source>
        <dbReference type="ARBA" id="ARBA00022801"/>
    </source>
</evidence>
<dbReference type="GO" id="GO:0016787">
    <property type="term" value="F:hydrolase activity"/>
    <property type="evidence" value="ECO:0007669"/>
    <property type="project" value="UniProtKB-KW"/>
</dbReference>
<evidence type="ECO:0000313" key="3">
    <source>
        <dbReference type="EMBL" id="TWB45530.1"/>
    </source>
</evidence>
<dbReference type="InterPro" id="IPR036380">
    <property type="entry name" value="Isochorismatase-like_sf"/>
</dbReference>
<keyword evidence="4" id="KW-1185">Reference proteome</keyword>
<dbReference type="InterPro" id="IPR000868">
    <property type="entry name" value="Isochorismatase-like_dom"/>
</dbReference>
<dbReference type="Pfam" id="PF00857">
    <property type="entry name" value="Isochorismatase"/>
    <property type="match status" value="1"/>
</dbReference>
<dbReference type="InterPro" id="IPR050272">
    <property type="entry name" value="Isochorismatase-like_hydrls"/>
</dbReference>
<dbReference type="EMBL" id="VITR01000002">
    <property type="protein sequence ID" value="TWB45530.1"/>
    <property type="molecule type" value="Genomic_DNA"/>
</dbReference>
<protein>
    <submittedName>
        <fullName evidence="3">Nicotinamidase-related amidase</fullName>
    </submittedName>
</protein>
<feature type="domain" description="Isochorismatase-like" evidence="2">
    <location>
        <begin position="15"/>
        <end position="189"/>
    </location>
</feature>